<keyword evidence="10" id="KW-0915">Sodium</keyword>
<feature type="transmembrane region" description="Helical" evidence="31">
    <location>
        <begin position="65"/>
        <end position="85"/>
    </location>
</feature>
<evidence type="ECO:0000256" key="9">
    <source>
        <dbReference type="ARBA" id="ARBA00022989"/>
    </source>
</evidence>
<evidence type="ECO:0000256" key="2">
    <source>
        <dbReference type="ARBA" id="ARBA00006528"/>
    </source>
</evidence>
<evidence type="ECO:0000256" key="7">
    <source>
        <dbReference type="ARBA" id="ARBA00022692"/>
    </source>
</evidence>
<dbReference type="InterPro" id="IPR038770">
    <property type="entry name" value="Na+/solute_symporter_sf"/>
</dbReference>
<dbReference type="Gene3D" id="1.20.1530.20">
    <property type="match status" value="1"/>
</dbReference>
<dbReference type="OrthoDB" id="203097at2759"/>
<evidence type="ECO:0000256" key="27">
    <source>
        <dbReference type="ARBA" id="ARBA00048013"/>
    </source>
</evidence>
<evidence type="ECO:0000256" key="12">
    <source>
        <dbReference type="ARBA" id="ARBA00023065"/>
    </source>
</evidence>
<evidence type="ECO:0000256" key="3">
    <source>
        <dbReference type="ARBA" id="ARBA00011407"/>
    </source>
</evidence>
<dbReference type="GO" id="GO:0016324">
    <property type="term" value="C:apical plasma membrane"/>
    <property type="evidence" value="ECO:0007669"/>
    <property type="project" value="TreeGrafter"/>
</dbReference>
<keyword evidence="12" id="KW-0406">Ion transport</keyword>
<feature type="transmembrane region" description="Helical" evidence="31">
    <location>
        <begin position="91"/>
        <end position="113"/>
    </location>
</feature>
<feature type="transmembrane region" description="Helical" evidence="31">
    <location>
        <begin position="34"/>
        <end position="53"/>
    </location>
</feature>
<evidence type="ECO:0000256" key="25">
    <source>
        <dbReference type="ARBA" id="ARBA00047596"/>
    </source>
</evidence>
<accession>A0A8C9T1X2</accession>
<evidence type="ECO:0000256" key="14">
    <source>
        <dbReference type="ARBA" id="ARBA00023180"/>
    </source>
</evidence>
<evidence type="ECO:0000256" key="6">
    <source>
        <dbReference type="ARBA" id="ARBA00022553"/>
    </source>
</evidence>
<feature type="transmembrane region" description="Helical" evidence="31">
    <location>
        <begin position="125"/>
        <end position="146"/>
    </location>
</feature>
<dbReference type="InterPro" id="IPR004710">
    <property type="entry name" value="Bilac:Na_transpt"/>
</dbReference>
<evidence type="ECO:0000256" key="22">
    <source>
        <dbReference type="ARBA" id="ARBA00034231"/>
    </source>
</evidence>
<evidence type="ECO:0000256" key="4">
    <source>
        <dbReference type="ARBA" id="ARBA00013351"/>
    </source>
</evidence>
<protein>
    <recommendedName>
        <fullName evidence="4">Ileal sodium/bile acid cotransporter</fullName>
    </recommendedName>
    <alternativeName>
        <fullName evidence="18">Apical sodium-dependent bile acid transporter</fullName>
    </alternativeName>
    <alternativeName>
        <fullName evidence="20">Ileal Na(+)/bile acid cotransporter</fullName>
    </alternativeName>
    <alternativeName>
        <fullName evidence="16">Ileal sodium-dependent bile acid transporter</fullName>
    </alternativeName>
    <alternativeName>
        <fullName evidence="19">Na(+)-dependent ileal bile acid transporter</fullName>
    </alternativeName>
    <alternativeName>
        <fullName evidence="17">Solute carrier family 10 member 2</fullName>
    </alternativeName>
</protein>
<name>A0A8C9T1X2_SCLFO</name>
<comment type="catalytic activity">
    <reaction evidence="21">
        <text>glycocholate(out) + 2 Na(+)(out) = glycocholate(in) + 2 Na(+)(in)</text>
        <dbReference type="Rhea" id="RHEA:71935"/>
        <dbReference type="ChEBI" id="CHEBI:29101"/>
        <dbReference type="ChEBI" id="CHEBI:29746"/>
    </reaction>
</comment>
<comment type="subcellular location">
    <subcellularLocation>
        <location evidence="1">Membrane</location>
        <topology evidence="1">Multi-pass membrane protein</topology>
    </subcellularLocation>
</comment>
<dbReference type="PANTHER" id="PTHR10361:SF19">
    <property type="entry name" value="ILEAL SODIUM_BILE ACID COTRANSPORTER"/>
    <property type="match status" value="1"/>
</dbReference>
<keyword evidence="5" id="KW-0813">Transport</keyword>
<evidence type="ECO:0000256" key="23">
    <source>
        <dbReference type="ARBA" id="ARBA00046038"/>
    </source>
</evidence>
<feature type="transmembrane region" description="Helical" evidence="31">
    <location>
        <begin position="192"/>
        <end position="213"/>
    </location>
</feature>
<reference evidence="32" key="3">
    <citation type="submission" date="2025-09" db="UniProtKB">
        <authorList>
            <consortium name="Ensembl"/>
        </authorList>
    </citation>
    <scope>IDENTIFICATION</scope>
</reference>
<keyword evidence="8" id="KW-0769">Symport</keyword>
<evidence type="ECO:0000256" key="8">
    <source>
        <dbReference type="ARBA" id="ARBA00022847"/>
    </source>
</evidence>
<dbReference type="AlphaFoldDB" id="A0A8C9T1X2"/>
<gene>
    <name evidence="32" type="primary">SLC10A2</name>
    <name evidence="32" type="synonym">LOC108928910</name>
</gene>
<reference evidence="32 33" key="1">
    <citation type="submission" date="2019-04" db="EMBL/GenBank/DDBJ databases">
        <authorList>
            <consortium name="Wellcome Sanger Institute Data Sharing"/>
        </authorList>
    </citation>
    <scope>NUCLEOTIDE SEQUENCE [LARGE SCALE GENOMIC DNA]</scope>
</reference>
<comment type="catalytic activity">
    <reaction evidence="30">
        <text>tauronorcholate(out) + 2 Na(+)(out) = tauronorcholate(in) + 2 Na(+)(in)</text>
        <dbReference type="Rhea" id="RHEA:71915"/>
        <dbReference type="ChEBI" id="CHEBI:29101"/>
        <dbReference type="ChEBI" id="CHEBI:191405"/>
    </reaction>
</comment>
<keyword evidence="33" id="KW-1185">Reference proteome</keyword>
<comment type="catalytic activity">
    <reaction evidence="29">
        <text>taurochenodeoxycholate(out) + 2 Na(+)(out) = taurochenodeoxycholate(in) + 2 Na(+)(in)</text>
        <dbReference type="Rhea" id="RHEA:71923"/>
        <dbReference type="ChEBI" id="CHEBI:9407"/>
        <dbReference type="ChEBI" id="CHEBI:29101"/>
    </reaction>
</comment>
<dbReference type="GeneTree" id="ENSGT00950000182808"/>
<keyword evidence="13 31" id="KW-0472">Membrane</keyword>
<proteinExistence type="inferred from homology"/>
<dbReference type="InterPro" id="IPR002657">
    <property type="entry name" value="BilAc:Na_symport/Acr3"/>
</dbReference>
<keyword evidence="9 31" id="KW-1133">Transmembrane helix</keyword>
<evidence type="ECO:0000256" key="17">
    <source>
        <dbReference type="ARBA" id="ARBA00031381"/>
    </source>
</evidence>
<evidence type="ECO:0000256" key="24">
    <source>
        <dbReference type="ARBA" id="ARBA00047311"/>
    </source>
</evidence>
<comment type="catalytic activity">
    <reaction evidence="26">
        <text>taurodeoxycholate(out) + 2 Na(+)(out) = taurodeoxycholate(in) + 2 Na(+)(in)</text>
        <dbReference type="Rhea" id="RHEA:72087"/>
        <dbReference type="ChEBI" id="CHEBI:29101"/>
        <dbReference type="ChEBI" id="CHEBI:36261"/>
    </reaction>
</comment>
<evidence type="ECO:0000313" key="33">
    <source>
        <dbReference type="Proteomes" id="UP000694397"/>
    </source>
</evidence>
<evidence type="ECO:0000256" key="20">
    <source>
        <dbReference type="ARBA" id="ARBA00033223"/>
    </source>
</evidence>
<keyword evidence="15" id="KW-0739">Sodium transport</keyword>
<evidence type="ECO:0000256" key="19">
    <source>
        <dbReference type="ARBA" id="ARBA00033014"/>
    </source>
</evidence>
<keyword evidence="11" id="KW-0445">Lipid transport</keyword>
<comment type="catalytic activity">
    <reaction evidence="22">
        <text>cholate(out) + 2 Na(+)(out) = cholate(in) + 2 Na(+)(in)</text>
        <dbReference type="Rhea" id="RHEA:71911"/>
        <dbReference type="ChEBI" id="CHEBI:29101"/>
        <dbReference type="ChEBI" id="CHEBI:29747"/>
    </reaction>
</comment>
<dbReference type="Pfam" id="PF01758">
    <property type="entry name" value="SBF"/>
    <property type="match status" value="1"/>
</dbReference>
<evidence type="ECO:0000256" key="1">
    <source>
        <dbReference type="ARBA" id="ARBA00004141"/>
    </source>
</evidence>
<keyword evidence="7 31" id="KW-0812">Transmembrane</keyword>
<evidence type="ECO:0000256" key="21">
    <source>
        <dbReference type="ARBA" id="ARBA00034215"/>
    </source>
</evidence>
<evidence type="ECO:0000256" key="10">
    <source>
        <dbReference type="ARBA" id="ARBA00023053"/>
    </source>
</evidence>
<keyword evidence="14" id="KW-0325">Glycoprotein</keyword>
<comment type="catalytic activity">
    <reaction evidence="28">
        <text>taurocholate(out) + 2 Na(+)(out) = taurocholate(in) + 2 Na(+)(in)</text>
        <dbReference type="Rhea" id="RHEA:71875"/>
        <dbReference type="ChEBI" id="CHEBI:29101"/>
        <dbReference type="ChEBI" id="CHEBI:36257"/>
    </reaction>
</comment>
<comment type="catalytic activity">
    <reaction evidence="25">
        <text>tauroursodeoxycholate(out) + 2 Na(+)(out) = tauroursodeoxycholate(in) + 2 Na(+)(in)</text>
        <dbReference type="Rhea" id="RHEA:71927"/>
        <dbReference type="ChEBI" id="CHEBI:29101"/>
        <dbReference type="ChEBI" id="CHEBI:132028"/>
    </reaction>
</comment>
<feature type="transmembrane region" description="Helical" evidence="31">
    <location>
        <begin position="225"/>
        <end position="246"/>
    </location>
</feature>
<evidence type="ECO:0000256" key="31">
    <source>
        <dbReference type="SAM" id="Phobius"/>
    </source>
</evidence>
<evidence type="ECO:0000256" key="5">
    <source>
        <dbReference type="ARBA" id="ARBA00022448"/>
    </source>
</evidence>
<feature type="transmembrane region" description="Helical" evidence="31">
    <location>
        <begin position="158"/>
        <end position="180"/>
    </location>
</feature>
<keyword evidence="6" id="KW-0597">Phosphoprotein</keyword>
<comment type="similarity">
    <text evidence="2">Belongs to the bile acid:sodium symporter (BASS) (TC 2.A.28) family.</text>
</comment>
<comment type="subunit">
    <text evidence="3">Monomer and homodimer.</text>
</comment>
<sequence>VSPPPPALCPVLPGTSCQEQANYTNQILKQVLKIVLPILLTLVILSMGCTTDIQKLWEQIKHPWAIILGLLCQFGIMPFTAFALSKAFNVLPLQAITIIIMGCCPGGAFSNILSYWMDGDMTLSISMTTCSTMLAMGMMPLCLLIYTSAWTSSSSIQIPYKLIGIMLASILAPVSVGIFIKHRWPTLAKKVIRVGSIAGILIIIIITVVGSILYDKSWIVPPSLWIIGVTLPLLGYGLGFLLARIARQPWNRCRTIALETGVQNSPLCSTIIYLSFTKEQLQFMFAFPVIYSISQPLTFLAAAGGELASSCCIHCEQLSKTLHCCQNGHTKISLVITLLSPDNPVEFHVPPIMSHTSHSQHTNRCRNLHVDIPTAVHYYTSASLTMCKFLQTHFG</sequence>
<evidence type="ECO:0000256" key="15">
    <source>
        <dbReference type="ARBA" id="ARBA00023201"/>
    </source>
</evidence>
<evidence type="ECO:0000256" key="26">
    <source>
        <dbReference type="ARBA" id="ARBA00047743"/>
    </source>
</evidence>
<comment type="function">
    <text evidence="23">Plays a critical role in the sodium-dependent reabsorption of bile acids from the lumen of the small intestine. Transports various bile acids, unconjugated or conjugated, such as cholate and taurocholate. Also responsible for bile acid transport in the renal proximal tubules, a salvage mechanism that helps conserve bile acids. Works collaboratively with the Na(+)-taurocholate cotransporting polypeptide (NTCP), the organic solute transporter (OST), and the bile salt export pump (BSEP), to ensure efficacious biological recycling of bile acids during enterohepatic circulation.</text>
</comment>
<comment type="catalytic activity">
    <reaction evidence="27">
        <text>tauro-beta-muricholate(out) + 2 Na(+)(out) = tauro-beta-muricholate(in) + 2 Na(+)(in)</text>
        <dbReference type="Rhea" id="RHEA:72179"/>
        <dbReference type="ChEBI" id="CHEBI:29101"/>
        <dbReference type="ChEBI" id="CHEBI:133064"/>
    </reaction>
</comment>
<reference evidence="32" key="2">
    <citation type="submission" date="2025-08" db="UniProtKB">
        <authorList>
            <consortium name="Ensembl"/>
        </authorList>
    </citation>
    <scope>IDENTIFICATION</scope>
</reference>
<dbReference type="PANTHER" id="PTHR10361">
    <property type="entry name" value="SODIUM-BILE ACID COTRANSPORTER"/>
    <property type="match status" value="1"/>
</dbReference>
<evidence type="ECO:0000256" key="16">
    <source>
        <dbReference type="ARBA" id="ARBA00030792"/>
    </source>
</evidence>
<evidence type="ECO:0000256" key="28">
    <source>
        <dbReference type="ARBA" id="ARBA00048327"/>
    </source>
</evidence>
<dbReference type="Ensembl" id="ENSSFOT00015064969.1">
    <property type="protein sequence ID" value="ENSSFOP00015040941.1"/>
    <property type="gene ID" value="ENSSFOG00015027505.1"/>
</dbReference>
<evidence type="ECO:0000313" key="32">
    <source>
        <dbReference type="Ensembl" id="ENSSFOP00015040941.1"/>
    </source>
</evidence>
<dbReference type="NCBIfam" id="TIGR00841">
    <property type="entry name" value="bass"/>
    <property type="match status" value="1"/>
</dbReference>
<evidence type="ECO:0000256" key="13">
    <source>
        <dbReference type="ARBA" id="ARBA00023136"/>
    </source>
</evidence>
<evidence type="ECO:0000256" key="11">
    <source>
        <dbReference type="ARBA" id="ARBA00023055"/>
    </source>
</evidence>
<evidence type="ECO:0000256" key="18">
    <source>
        <dbReference type="ARBA" id="ARBA00032438"/>
    </source>
</evidence>
<evidence type="ECO:0000256" key="29">
    <source>
        <dbReference type="ARBA" id="ARBA00048338"/>
    </source>
</evidence>
<dbReference type="Proteomes" id="UP000694397">
    <property type="component" value="Chromosome 14"/>
</dbReference>
<comment type="catalytic activity">
    <reaction evidence="24">
        <text>tauroallocholate(out) + 2 Na(+)(out) = tauroallocholate(in) + 2 Na(+)(in)</text>
        <dbReference type="Rhea" id="RHEA:51840"/>
        <dbReference type="ChEBI" id="CHEBI:29101"/>
        <dbReference type="ChEBI" id="CHEBI:191406"/>
    </reaction>
</comment>
<organism evidence="32 33">
    <name type="scientific">Scleropages formosus</name>
    <name type="common">Asian bonytongue</name>
    <name type="synonym">Osteoglossum formosum</name>
    <dbReference type="NCBI Taxonomy" id="113540"/>
    <lineage>
        <taxon>Eukaryota</taxon>
        <taxon>Metazoa</taxon>
        <taxon>Chordata</taxon>
        <taxon>Craniata</taxon>
        <taxon>Vertebrata</taxon>
        <taxon>Euteleostomi</taxon>
        <taxon>Actinopterygii</taxon>
        <taxon>Neopterygii</taxon>
        <taxon>Teleostei</taxon>
        <taxon>Osteoglossocephala</taxon>
        <taxon>Osteoglossomorpha</taxon>
        <taxon>Osteoglossiformes</taxon>
        <taxon>Osteoglossidae</taxon>
        <taxon>Scleropages</taxon>
    </lineage>
</organism>
<dbReference type="GO" id="GO:0008508">
    <property type="term" value="F:bile acid:sodium symporter activity"/>
    <property type="evidence" value="ECO:0007669"/>
    <property type="project" value="TreeGrafter"/>
</dbReference>
<evidence type="ECO:0000256" key="30">
    <source>
        <dbReference type="ARBA" id="ARBA00049276"/>
    </source>
</evidence>